<organism evidence="5 6">
    <name type="scientific">Candidatus Paraluminiphilus aquimaris</name>
    <dbReference type="NCBI Taxonomy" id="2518994"/>
    <lineage>
        <taxon>Bacteria</taxon>
        <taxon>Pseudomonadati</taxon>
        <taxon>Pseudomonadota</taxon>
        <taxon>Gammaproteobacteria</taxon>
        <taxon>Cellvibrionales</taxon>
        <taxon>Halieaceae</taxon>
        <taxon>Candidatus Paraluminiphilus</taxon>
    </lineage>
</organism>
<proteinExistence type="predicted"/>
<dbReference type="InterPro" id="IPR006638">
    <property type="entry name" value="Elp3/MiaA/NifB-like_rSAM"/>
</dbReference>
<reference evidence="5 6" key="1">
    <citation type="submission" date="2019-02" db="EMBL/GenBank/DDBJ databases">
        <title>Halieaceae_genomes.</title>
        <authorList>
            <person name="Li S.-H."/>
        </authorList>
    </citation>
    <scope>NUCLEOTIDE SEQUENCE [LARGE SCALE GENOMIC DNA]</scope>
    <source>
        <strain evidence="5 6">JH123</strain>
    </source>
</reference>
<dbReference type="PANTHER" id="PTHR13932:SF6">
    <property type="entry name" value="OXYGEN-INDEPENDENT COPROPORPHYRINOGEN III OXIDASE"/>
    <property type="match status" value="1"/>
</dbReference>
<dbReference type="EMBL" id="CP036501">
    <property type="protein sequence ID" value="UZP74463.1"/>
    <property type="molecule type" value="Genomic_DNA"/>
</dbReference>
<dbReference type="InterPro" id="IPR034505">
    <property type="entry name" value="Coproporphyrinogen-III_oxidase"/>
</dbReference>
<evidence type="ECO:0000256" key="1">
    <source>
        <dbReference type="ARBA" id="ARBA00020156"/>
    </source>
</evidence>
<evidence type="ECO:0000256" key="3">
    <source>
        <dbReference type="ARBA" id="ARBA00030263"/>
    </source>
</evidence>
<keyword evidence="6" id="KW-1185">Reference proteome</keyword>
<dbReference type="SMART" id="SM00729">
    <property type="entry name" value="Elp3"/>
    <property type="match status" value="1"/>
</dbReference>
<dbReference type="PANTHER" id="PTHR13932">
    <property type="entry name" value="COPROPORPHYRINIGEN III OXIDASE"/>
    <property type="match status" value="1"/>
</dbReference>
<dbReference type="InterPro" id="IPR058240">
    <property type="entry name" value="rSAM_sf"/>
</dbReference>
<dbReference type="Gene3D" id="3.80.30.20">
    <property type="entry name" value="tm_1862 like domain"/>
    <property type="match status" value="1"/>
</dbReference>
<accession>A0ABY6Q8A0</accession>
<evidence type="ECO:0000259" key="4">
    <source>
        <dbReference type="SMART" id="SM00729"/>
    </source>
</evidence>
<dbReference type="Proteomes" id="UP001317963">
    <property type="component" value="Chromosome"/>
</dbReference>
<dbReference type="InterPro" id="IPR023404">
    <property type="entry name" value="rSAM_horseshoe"/>
</dbReference>
<dbReference type="Pfam" id="PF04055">
    <property type="entry name" value="Radical_SAM"/>
    <property type="match status" value="1"/>
</dbReference>
<keyword evidence="2" id="KW-0560">Oxidoreductase</keyword>
<sequence length="439" mass="48512">MNMKWSKHKPPGLDDIFERHHSPHAIAGDAVAVIDAKSHQILTTAITESPVKGIGLYVHIPFCPSRCLSCDHLTLIEHDRTAIDNYLDVLAAELSMMASASKRPITVEQLHIGGGSPNYLNDIQLARLMASIHSAFDVAPDAKISMEINPRRTSRSQFDLLLGLGIRHLHLEVRDVDSRVQSELGRTQSFSILEDVFGMARDMNFDSLTMDLLFGLPGQTSASVKESVAMICELGPDVLVCQQYTRRPHQFPHQAAIDEAALPSLAEKLSIFNSVVVGLENRGYEWVGLNAFVTKGHALSQAQQNQTLEYSALGYSAKKTEQTLGVGIGAVSEVQDIVGQNYVDLDAWRIAIKQGHLATQYLIEASEFEVARRSVMRRLMCNASVPLSILSQPKVAELVESLESQGYAEREEGVVNITSLGRLALPHFWSDSSPMYRWL</sequence>
<feature type="domain" description="Elp3/MiaA/NifB-like radical SAM core" evidence="4">
    <location>
        <begin position="53"/>
        <end position="274"/>
    </location>
</feature>
<dbReference type="InterPro" id="IPR007197">
    <property type="entry name" value="rSAM"/>
</dbReference>
<dbReference type="SFLD" id="SFLDG01065">
    <property type="entry name" value="anaerobic_coproporphyrinogen-I"/>
    <property type="match status" value="1"/>
</dbReference>
<dbReference type="SFLD" id="SFLDS00029">
    <property type="entry name" value="Radical_SAM"/>
    <property type="match status" value="1"/>
</dbReference>
<evidence type="ECO:0000256" key="2">
    <source>
        <dbReference type="ARBA" id="ARBA00023002"/>
    </source>
</evidence>
<protein>
    <recommendedName>
        <fullName evidence="1">Oxygen-independent coproporphyrinogen III oxidase</fullName>
    </recommendedName>
    <alternativeName>
        <fullName evidence="3">Coproporphyrinogen III dehydrogenase</fullName>
    </alternativeName>
</protein>
<dbReference type="SUPFAM" id="SSF102114">
    <property type="entry name" value="Radical SAM enzymes"/>
    <property type="match status" value="1"/>
</dbReference>
<name>A0ABY6Q8A0_9GAMM</name>
<evidence type="ECO:0000313" key="5">
    <source>
        <dbReference type="EMBL" id="UZP74463.1"/>
    </source>
</evidence>
<evidence type="ECO:0000313" key="6">
    <source>
        <dbReference type="Proteomes" id="UP001317963"/>
    </source>
</evidence>
<gene>
    <name evidence="5" type="ORF">E0F26_06790</name>
</gene>